<evidence type="ECO:0000259" key="1">
    <source>
        <dbReference type="Pfam" id="PF07238"/>
    </source>
</evidence>
<dbReference type="EMBL" id="JABBGM010000006">
    <property type="protein sequence ID" value="NML94859.1"/>
    <property type="molecule type" value="Genomic_DNA"/>
</dbReference>
<name>A0A7Y0BQW1_9SPHN</name>
<protein>
    <submittedName>
        <fullName evidence="2">PilZ domain-containing protein</fullName>
    </submittedName>
</protein>
<evidence type="ECO:0000313" key="2">
    <source>
        <dbReference type="EMBL" id="NML94859.1"/>
    </source>
</evidence>
<keyword evidence="3" id="KW-1185">Reference proteome</keyword>
<dbReference type="GO" id="GO:0035438">
    <property type="term" value="F:cyclic-di-GMP binding"/>
    <property type="evidence" value="ECO:0007669"/>
    <property type="project" value="InterPro"/>
</dbReference>
<sequence length="121" mass="13204">MSTTWRDSRFGPGSYEYSAQEDRCAPRNRVAIPSTLRASAAKSFPTTVQDLSLGGFSAVALHRMHVGTMCWLTLPGLESMQAEVVWWQDGMVGCAFANLLSVVVLDDLLARYGATPLQPPL</sequence>
<accession>A0A7Y0BQW1</accession>
<dbReference type="SUPFAM" id="SSF141371">
    <property type="entry name" value="PilZ domain-like"/>
    <property type="match status" value="1"/>
</dbReference>
<evidence type="ECO:0000313" key="3">
    <source>
        <dbReference type="Proteomes" id="UP000583556"/>
    </source>
</evidence>
<comment type="caution">
    <text evidence="2">The sequence shown here is derived from an EMBL/GenBank/DDBJ whole genome shotgun (WGS) entry which is preliminary data.</text>
</comment>
<proteinExistence type="predicted"/>
<dbReference type="RefSeq" id="WP_169494139.1">
    <property type="nucleotide sequence ID" value="NZ_AP029021.1"/>
</dbReference>
<dbReference type="Pfam" id="PF07238">
    <property type="entry name" value="PilZ"/>
    <property type="match status" value="1"/>
</dbReference>
<dbReference type="AlphaFoldDB" id="A0A7Y0BQW1"/>
<dbReference type="Gene3D" id="2.40.10.220">
    <property type="entry name" value="predicted glycosyltransferase like domains"/>
    <property type="match status" value="1"/>
</dbReference>
<organism evidence="2 3">
    <name type="scientific">Novosphingobium olei</name>
    <dbReference type="NCBI Taxonomy" id="2728851"/>
    <lineage>
        <taxon>Bacteria</taxon>
        <taxon>Pseudomonadati</taxon>
        <taxon>Pseudomonadota</taxon>
        <taxon>Alphaproteobacteria</taxon>
        <taxon>Sphingomonadales</taxon>
        <taxon>Sphingomonadaceae</taxon>
        <taxon>Novosphingobium</taxon>
    </lineage>
</organism>
<gene>
    <name evidence="2" type="ORF">HHL27_14390</name>
</gene>
<feature type="domain" description="PilZ" evidence="1">
    <location>
        <begin position="22"/>
        <end position="99"/>
    </location>
</feature>
<dbReference type="Proteomes" id="UP000583556">
    <property type="component" value="Unassembled WGS sequence"/>
</dbReference>
<dbReference type="InterPro" id="IPR009875">
    <property type="entry name" value="PilZ_domain"/>
</dbReference>
<reference evidence="2 3" key="1">
    <citation type="submission" date="2020-04" db="EMBL/GenBank/DDBJ databases">
        <title>Novosphingobium sp. TW-4 isolated from soil.</title>
        <authorList>
            <person name="Dahal R.H."/>
            <person name="Chaudhary D.K."/>
        </authorList>
    </citation>
    <scope>NUCLEOTIDE SEQUENCE [LARGE SCALE GENOMIC DNA]</scope>
    <source>
        <strain evidence="2 3">TW-4</strain>
    </source>
</reference>